<comment type="caution">
    <text evidence="1">The sequence shown here is derived from an EMBL/GenBank/DDBJ whole genome shotgun (WGS) entry which is preliminary data.</text>
</comment>
<accession>A0ACA9NC87</accession>
<evidence type="ECO:0000313" key="2">
    <source>
        <dbReference type="Proteomes" id="UP000789525"/>
    </source>
</evidence>
<reference evidence="1" key="1">
    <citation type="submission" date="2021-06" db="EMBL/GenBank/DDBJ databases">
        <authorList>
            <person name="Kallberg Y."/>
            <person name="Tangrot J."/>
            <person name="Rosling A."/>
        </authorList>
    </citation>
    <scope>NUCLEOTIDE SEQUENCE</scope>
    <source>
        <strain evidence="1">CL356</strain>
    </source>
</reference>
<gene>
    <name evidence="1" type="ORF">ACOLOM_LOCUS7952</name>
</gene>
<name>A0ACA9NC87_9GLOM</name>
<keyword evidence="2" id="KW-1185">Reference proteome</keyword>
<evidence type="ECO:0000313" key="1">
    <source>
        <dbReference type="EMBL" id="CAG8641315.1"/>
    </source>
</evidence>
<protein>
    <submittedName>
        <fullName evidence="1">10042_t:CDS:1</fullName>
    </submittedName>
</protein>
<dbReference type="EMBL" id="CAJVPT010019448">
    <property type="protein sequence ID" value="CAG8641315.1"/>
    <property type="molecule type" value="Genomic_DNA"/>
</dbReference>
<dbReference type="Proteomes" id="UP000789525">
    <property type="component" value="Unassembled WGS sequence"/>
</dbReference>
<sequence length="598" mass="65607">MATRNPNDQSRLLDCEDEEDRIRRISRLLSTIDSTSNAHQTPRPLEQLMLPSSSALETTQTSEFQAFLPQIMAANEDLFRRARETDSSVDIEHFDGTEGAYIEMVNYNHCTERKKRYKALSILQNLGLGLFEQRTERSAEDKSSSSTDSSTTTSDTDSTSDPDEEDDTHSSGSDDEEAESPDLIALTRVPSIDTKPGSSRRPPKVQTGEETGLSPTKPLLEPQQPRSRDPSPTKASHAASSVYSFPTRPDFTRTVTTPTEVPEESDAPPRLSFSSSVGKDVRGLSPGNLLQPPSARSQRHPSTVNLTEEGLEGSDRLFDPFSAVDYTAAKHRSSGDMEDPSQQKMWEYLARIRSLQADVAAMHLAMDGHGLGDPWGTTRAGGGRSRSGSMNQTKESTKALFVETPSIAKMPMTPDAPLMRPIGDDSDDEKEGNKKGNKGTEEFSDLNKMFEKKQEALKSVMEKLRELSSVVRAYHELENPVFPPHRQQTFESKLSSDRVVETPPPTNILSSPLHETPKSMPKLSLTPIITSSPTSSVPPSPLPPKLQTRELSPPKRAKAENRRISLDMGVGGGRHGYVPVSPGSSGPPLLPSPPTPKR</sequence>
<proteinExistence type="predicted"/>
<organism evidence="1 2">
    <name type="scientific">Acaulospora colombiana</name>
    <dbReference type="NCBI Taxonomy" id="27376"/>
    <lineage>
        <taxon>Eukaryota</taxon>
        <taxon>Fungi</taxon>
        <taxon>Fungi incertae sedis</taxon>
        <taxon>Mucoromycota</taxon>
        <taxon>Glomeromycotina</taxon>
        <taxon>Glomeromycetes</taxon>
        <taxon>Diversisporales</taxon>
        <taxon>Acaulosporaceae</taxon>
        <taxon>Acaulospora</taxon>
    </lineage>
</organism>